<name>A0AAP3GCA9_BRELA</name>
<sequence>MNIHSSDQMISAEVVLQSKSGQSLLTTNVPITSENVELFQPSEKVLAEAKQLIEANGLTVHTAGVTMTVSGTKKQFAQWLGEEWNKGNPQIPSHMQHVVEQVVFQENKPIYYDKTSGKGDERND</sequence>
<dbReference type="Proteomes" id="UP001077662">
    <property type="component" value="Unassembled WGS sequence"/>
</dbReference>
<accession>A0AAP3GCA9</accession>
<evidence type="ECO:0000313" key="1">
    <source>
        <dbReference type="EMBL" id="MCZ0808290.1"/>
    </source>
</evidence>
<comment type="caution">
    <text evidence="1">The sequence shown here is derived from an EMBL/GenBank/DDBJ whole genome shotgun (WGS) entry which is preliminary data.</text>
</comment>
<proteinExistence type="predicted"/>
<dbReference type="EMBL" id="JAPTNE010000019">
    <property type="protein sequence ID" value="MCZ0808290.1"/>
    <property type="molecule type" value="Genomic_DNA"/>
</dbReference>
<gene>
    <name evidence="1" type="ORF">O0554_15460</name>
</gene>
<evidence type="ECO:0000313" key="2">
    <source>
        <dbReference type="Proteomes" id="UP001077662"/>
    </source>
</evidence>
<protein>
    <submittedName>
        <fullName evidence="1">Uncharacterized protein</fullName>
    </submittedName>
</protein>
<dbReference type="SUPFAM" id="SSF54897">
    <property type="entry name" value="Protease propeptides/inhibitors"/>
    <property type="match status" value="1"/>
</dbReference>
<dbReference type="RefSeq" id="WP_104066308.1">
    <property type="nucleotide sequence ID" value="NZ_CP032410.1"/>
</dbReference>
<dbReference type="AlphaFoldDB" id="A0AAP3GCA9"/>
<organism evidence="1 2">
    <name type="scientific">Brevibacillus laterosporus</name>
    <name type="common">Bacillus laterosporus</name>
    <dbReference type="NCBI Taxonomy" id="1465"/>
    <lineage>
        <taxon>Bacteria</taxon>
        <taxon>Bacillati</taxon>
        <taxon>Bacillota</taxon>
        <taxon>Bacilli</taxon>
        <taxon>Bacillales</taxon>
        <taxon>Paenibacillaceae</taxon>
        <taxon>Brevibacillus</taxon>
    </lineage>
</organism>
<reference evidence="1" key="1">
    <citation type="submission" date="2022-09" db="EMBL/GenBank/DDBJ databases">
        <title>Genome analysis and characterization of larvicidal activity of Brevibacillus strains.</title>
        <authorList>
            <person name="Patrusheva E.V."/>
            <person name="Izotova A.O."/>
            <person name="Toshchakov S.V."/>
            <person name="Sineoky S.P."/>
        </authorList>
    </citation>
    <scope>NUCLEOTIDE SEQUENCE</scope>
    <source>
        <strain evidence="1">VKPM_B-13247</strain>
    </source>
</reference>